<keyword evidence="5" id="KW-1185">Reference proteome</keyword>
<dbReference type="InterPro" id="IPR050698">
    <property type="entry name" value="MBL"/>
</dbReference>
<evidence type="ECO:0000259" key="3">
    <source>
        <dbReference type="SMART" id="SM01027"/>
    </source>
</evidence>
<sequence>MRLSFLGGACEVGRSAVLVGDNLLLDFGVKTGEPTLYPVSSPSPDAVVVSHGHLDHVGALPTLMSGFPPVYGTPVTRELARTLGEDTLKLGTRRFGREDLMRLSQAWEDRGYGATFSPGTTDYDVTLHGAGHIPGSASVVVDDGDDRLLYTGDINTTQTRLLSPAVSPPESDTVVVESTYFDHEHTDREALERRFVDSVRETLYEGGDVIVPVFAIGRTQEILMVLEEHDVPCYVDGMGVDVMRTLRHHPDYVRDPDALKRADNHARKVDPSRRRRALGDGRAIVTTSGMLTGGPAMTYIKEIYDNPANKICLTGYQVEGTPGRTALEQGRAEIDGTTLPLSAQVELHDFSAHADSSGLRGYLRDAVDAGAERVVAVHGDDHACTSVADWARQELGVEADVPEPGEVIGV</sequence>
<reference evidence="4" key="1">
    <citation type="submission" date="2022-09" db="EMBL/GenBank/DDBJ databases">
        <title>Haloadaptaus new haloarchaeum isolated from saline soil.</title>
        <authorList>
            <person name="Duran-Viseras A."/>
            <person name="Sanchez-Porro C."/>
            <person name="Ventosa A."/>
        </authorList>
    </citation>
    <scope>NUCLEOTIDE SEQUENCE</scope>
    <source>
        <strain evidence="4">F3-133</strain>
    </source>
</reference>
<gene>
    <name evidence="4" type="ORF">EGH25_03210</name>
</gene>
<dbReference type="AlphaFoldDB" id="A0A9Q4GH25"/>
<dbReference type="PANTHER" id="PTHR11203">
    <property type="entry name" value="CLEAVAGE AND POLYADENYLATION SPECIFICITY FACTOR FAMILY MEMBER"/>
    <property type="match status" value="1"/>
</dbReference>
<dbReference type="RefSeq" id="WP_266086153.1">
    <property type="nucleotide sequence ID" value="NZ_RKLV01000002.1"/>
</dbReference>
<feature type="domain" description="Metallo-beta-lactamase" evidence="2">
    <location>
        <begin position="13"/>
        <end position="207"/>
    </location>
</feature>
<dbReference type="InterPro" id="IPR036866">
    <property type="entry name" value="RibonucZ/Hydroxyglut_hydro"/>
</dbReference>
<protein>
    <submittedName>
        <fullName evidence="4">MBL fold metallo-hydrolase</fullName>
    </submittedName>
</protein>
<dbReference type="Pfam" id="PF07521">
    <property type="entry name" value="RMMBL"/>
    <property type="match status" value="1"/>
</dbReference>
<dbReference type="EMBL" id="RKLV01000002">
    <property type="protein sequence ID" value="MCX2818360.1"/>
    <property type="molecule type" value="Genomic_DNA"/>
</dbReference>
<dbReference type="InterPro" id="IPR001279">
    <property type="entry name" value="Metallo-B-lactamas"/>
</dbReference>
<feature type="domain" description="Beta-Casp" evidence="3">
    <location>
        <begin position="219"/>
        <end position="326"/>
    </location>
</feature>
<accession>A0A9Q4GH25</accession>
<dbReference type="Gene3D" id="3.60.15.10">
    <property type="entry name" value="Ribonuclease Z/Hydroxyacylglutathione hydrolase-like"/>
    <property type="match status" value="1"/>
</dbReference>
<dbReference type="GO" id="GO:0004521">
    <property type="term" value="F:RNA endonuclease activity"/>
    <property type="evidence" value="ECO:0007669"/>
    <property type="project" value="TreeGrafter"/>
</dbReference>
<dbReference type="Gene3D" id="3.40.50.10890">
    <property type="match status" value="1"/>
</dbReference>
<dbReference type="Pfam" id="PF00753">
    <property type="entry name" value="Lactamase_B"/>
    <property type="match status" value="1"/>
</dbReference>
<evidence type="ECO:0000313" key="5">
    <source>
        <dbReference type="Proteomes" id="UP001149411"/>
    </source>
</evidence>
<dbReference type="SMART" id="SM00849">
    <property type="entry name" value="Lactamase_B"/>
    <property type="match status" value="1"/>
</dbReference>
<dbReference type="SMART" id="SM01027">
    <property type="entry name" value="Beta-Casp"/>
    <property type="match status" value="1"/>
</dbReference>
<organism evidence="4 5">
    <name type="scientific">Halorutilus salinus</name>
    <dbReference type="NCBI Taxonomy" id="2487751"/>
    <lineage>
        <taxon>Archaea</taxon>
        <taxon>Methanobacteriati</taxon>
        <taxon>Methanobacteriota</taxon>
        <taxon>Stenosarchaea group</taxon>
        <taxon>Halobacteria</taxon>
        <taxon>Halorutilales</taxon>
        <taxon>Halorutilaceae</taxon>
        <taxon>Halorutilus</taxon>
    </lineage>
</organism>
<evidence type="ECO:0000256" key="1">
    <source>
        <dbReference type="ARBA" id="ARBA00022801"/>
    </source>
</evidence>
<dbReference type="SUPFAM" id="SSF56281">
    <property type="entry name" value="Metallo-hydrolase/oxidoreductase"/>
    <property type="match status" value="1"/>
</dbReference>
<dbReference type="Pfam" id="PF10996">
    <property type="entry name" value="Beta-Casp"/>
    <property type="match status" value="1"/>
</dbReference>
<keyword evidence="1" id="KW-0378">Hydrolase</keyword>
<comment type="caution">
    <text evidence="4">The sequence shown here is derived from an EMBL/GenBank/DDBJ whole genome shotgun (WGS) entry which is preliminary data.</text>
</comment>
<dbReference type="GO" id="GO:0016787">
    <property type="term" value="F:hydrolase activity"/>
    <property type="evidence" value="ECO:0007669"/>
    <property type="project" value="UniProtKB-KW"/>
</dbReference>
<dbReference type="PANTHER" id="PTHR11203:SF52">
    <property type="entry name" value="MRNA 3-END PROCESSING FACTOR"/>
    <property type="match status" value="1"/>
</dbReference>
<dbReference type="InterPro" id="IPR011108">
    <property type="entry name" value="RMMBL"/>
</dbReference>
<evidence type="ECO:0000259" key="2">
    <source>
        <dbReference type="SMART" id="SM00849"/>
    </source>
</evidence>
<dbReference type="Proteomes" id="UP001149411">
    <property type="component" value="Unassembled WGS sequence"/>
</dbReference>
<proteinExistence type="predicted"/>
<dbReference type="InterPro" id="IPR022712">
    <property type="entry name" value="Beta_Casp"/>
</dbReference>
<dbReference type="CDD" id="cd16295">
    <property type="entry name" value="TTHA0252-CPSF-like_MBL-fold"/>
    <property type="match status" value="1"/>
</dbReference>
<evidence type="ECO:0000313" key="4">
    <source>
        <dbReference type="EMBL" id="MCX2818360.1"/>
    </source>
</evidence>
<name>A0A9Q4GH25_9EURY</name>